<proteinExistence type="predicted"/>
<dbReference type="Pfam" id="PF13829">
    <property type="entry name" value="DUF4191"/>
    <property type="match status" value="1"/>
</dbReference>
<keyword evidence="2" id="KW-1133">Transmembrane helix</keyword>
<gene>
    <name evidence="3" type="ORF">Q5722_01425</name>
</gene>
<organism evidence="3 4">
    <name type="scientific">Nocardioides jiangxiensis</name>
    <dbReference type="NCBI Taxonomy" id="3064524"/>
    <lineage>
        <taxon>Bacteria</taxon>
        <taxon>Bacillati</taxon>
        <taxon>Actinomycetota</taxon>
        <taxon>Actinomycetes</taxon>
        <taxon>Propionibacteriales</taxon>
        <taxon>Nocardioidaceae</taxon>
        <taxon>Nocardioides</taxon>
    </lineage>
</organism>
<keyword evidence="2" id="KW-0812">Transmembrane</keyword>
<evidence type="ECO:0000313" key="4">
    <source>
        <dbReference type="Proteomes" id="UP001233314"/>
    </source>
</evidence>
<keyword evidence="4" id="KW-1185">Reference proteome</keyword>
<dbReference type="EMBL" id="JAUQTA010000001">
    <property type="protein sequence ID" value="MDO7867018.1"/>
    <property type="molecule type" value="Genomic_DNA"/>
</dbReference>
<evidence type="ECO:0000256" key="2">
    <source>
        <dbReference type="SAM" id="Phobius"/>
    </source>
</evidence>
<feature type="transmembrane region" description="Helical" evidence="2">
    <location>
        <begin position="56"/>
        <end position="75"/>
    </location>
</feature>
<dbReference type="InterPro" id="IPR025445">
    <property type="entry name" value="DUF4191"/>
</dbReference>
<keyword evidence="2" id="KW-0472">Membrane</keyword>
<dbReference type="Proteomes" id="UP001233314">
    <property type="component" value="Unassembled WGS sequence"/>
</dbReference>
<comment type="caution">
    <text evidence="3">The sequence shown here is derived from an EMBL/GenBank/DDBJ whole genome shotgun (WGS) entry which is preliminary data.</text>
</comment>
<evidence type="ECO:0000256" key="1">
    <source>
        <dbReference type="SAM" id="MobiDB-lite"/>
    </source>
</evidence>
<accession>A0ABT9B1J0</accession>
<reference evidence="3 4" key="1">
    <citation type="submission" date="2023-07" db="EMBL/GenBank/DDBJ databases">
        <title>Nocardioides sp. nov WY-20 isolated from soil.</title>
        <authorList>
            <person name="Liu B."/>
            <person name="Wan Y."/>
        </authorList>
    </citation>
    <scope>NUCLEOTIDE SEQUENCE [LARGE SCALE GENOMIC DNA]</scope>
    <source>
        <strain evidence="3 4">WY-20</strain>
    </source>
</reference>
<evidence type="ECO:0000313" key="3">
    <source>
        <dbReference type="EMBL" id="MDO7867018.1"/>
    </source>
</evidence>
<protein>
    <submittedName>
        <fullName evidence="3">DUF4191 domain-containing protein</fullName>
    </submittedName>
</protein>
<dbReference type="RefSeq" id="WP_305026424.1">
    <property type="nucleotide sequence ID" value="NZ_JAUQTA010000001.1"/>
</dbReference>
<feature type="transmembrane region" description="Helical" evidence="2">
    <location>
        <begin position="29"/>
        <end position="50"/>
    </location>
</feature>
<sequence length="232" mass="25309">MSTPTAAPQKRRQQLVQAYKMASKTDRTLGLWIAAAFLVFFALGFLLGRLIGGPWFAFPLIIGLVLGVLGALLVFGRRAQRAAFGQMEGQKGASVAALSMLRRGWKVNQQPVAFTKQQDMVFRVVGPPGVVLVGEGQGARLRQLLATEKRNTQRVLAETPVHEVILGDGEGEVPLAKLLKHVQKLGRQVKPAEMTDILNRLKALDAQRGMMPIPKGPMPTSMKGQRGNLRGR</sequence>
<name>A0ABT9B1J0_9ACTN</name>
<feature type="region of interest" description="Disordered" evidence="1">
    <location>
        <begin position="209"/>
        <end position="232"/>
    </location>
</feature>